<dbReference type="Proteomes" id="UP000075902">
    <property type="component" value="Unassembled WGS sequence"/>
</dbReference>
<dbReference type="VEuPathDB" id="VectorBase:AMEC011278"/>
<name>A0A182TZP4_9DIPT</name>
<accession>A0A182TZP4</accession>
<dbReference type="STRING" id="34690.A0A182TZP4"/>
<dbReference type="EnsemblMetazoa" id="AMEC011278-RA">
    <property type="protein sequence ID" value="AMEC011278-PA"/>
    <property type="gene ID" value="AMEC011278"/>
</dbReference>
<organism evidence="2 3">
    <name type="scientific">Anopheles melas</name>
    <dbReference type="NCBI Taxonomy" id="34690"/>
    <lineage>
        <taxon>Eukaryota</taxon>
        <taxon>Metazoa</taxon>
        <taxon>Ecdysozoa</taxon>
        <taxon>Arthropoda</taxon>
        <taxon>Hexapoda</taxon>
        <taxon>Insecta</taxon>
        <taxon>Pterygota</taxon>
        <taxon>Neoptera</taxon>
        <taxon>Endopterygota</taxon>
        <taxon>Diptera</taxon>
        <taxon>Nematocera</taxon>
        <taxon>Culicoidea</taxon>
        <taxon>Culicidae</taxon>
        <taxon>Anophelinae</taxon>
        <taxon>Anopheles</taxon>
    </lineage>
</organism>
<dbReference type="AlphaFoldDB" id="A0A182TZP4"/>
<dbReference type="Pfam" id="PF03446">
    <property type="entry name" value="NAD_binding_2"/>
    <property type="match status" value="1"/>
</dbReference>
<protein>
    <recommendedName>
        <fullName evidence="1">6-phosphogluconate dehydrogenase NADP-binding domain-containing protein</fullName>
    </recommendedName>
</protein>
<dbReference type="GO" id="GO:0016491">
    <property type="term" value="F:oxidoreductase activity"/>
    <property type="evidence" value="ECO:0007669"/>
    <property type="project" value="InterPro"/>
</dbReference>
<keyword evidence="3" id="KW-1185">Reference proteome</keyword>
<dbReference type="InterPro" id="IPR006115">
    <property type="entry name" value="6PGDH_NADP-bd"/>
</dbReference>
<dbReference type="Gene3D" id="3.40.50.720">
    <property type="entry name" value="NAD(P)-binding Rossmann-like Domain"/>
    <property type="match status" value="1"/>
</dbReference>
<dbReference type="InterPro" id="IPR002204">
    <property type="entry name" value="3-OH-isobutyrate_DH-rel_CS"/>
</dbReference>
<proteinExistence type="predicted"/>
<evidence type="ECO:0000259" key="1">
    <source>
        <dbReference type="Pfam" id="PF03446"/>
    </source>
</evidence>
<evidence type="ECO:0000313" key="3">
    <source>
        <dbReference type="Proteomes" id="UP000075902"/>
    </source>
</evidence>
<sequence length="116" mass="12747">MAYRVLTLPCTGSSQQQLKLLSDLLIRSFSSGPKNVGFIGLGNMGGPMASNLMAKVSGGLTFPIRRIHTARSRYVKGVWISFFFSSFLWSKIAHKHSRVPVGEDTSLHRSTPPHMG</sequence>
<reference evidence="2" key="2">
    <citation type="submission" date="2020-05" db="UniProtKB">
        <authorList>
            <consortium name="EnsemblMetazoa"/>
        </authorList>
    </citation>
    <scope>IDENTIFICATION</scope>
    <source>
        <strain evidence="2">CM1001059</strain>
    </source>
</reference>
<feature type="domain" description="6-phosphogluconate dehydrogenase NADP-binding" evidence="1">
    <location>
        <begin position="35"/>
        <end position="55"/>
    </location>
</feature>
<reference evidence="3" key="1">
    <citation type="submission" date="2014-01" db="EMBL/GenBank/DDBJ databases">
        <title>The Genome Sequence of Anopheles melas CM1001059_A (V2).</title>
        <authorList>
            <consortium name="The Broad Institute Genomics Platform"/>
            <person name="Neafsey D.E."/>
            <person name="Besansky N."/>
            <person name="Howell P."/>
            <person name="Walton C."/>
            <person name="Young S.K."/>
            <person name="Zeng Q."/>
            <person name="Gargeya S."/>
            <person name="Fitzgerald M."/>
            <person name="Haas B."/>
            <person name="Abouelleil A."/>
            <person name="Allen A.W."/>
            <person name="Alvarado L."/>
            <person name="Arachchi H.M."/>
            <person name="Berlin A.M."/>
            <person name="Chapman S.B."/>
            <person name="Gainer-Dewar J."/>
            <person name="Goldberg J."/>
            <person name="Griggs A."/>
            <person name="Gujja S."/>
            <person name="Hansen M."/>
            <person name="Howarth C."/>
            <person name="Imamovic A."/>
            <person name="Ireland A."/>
            <person name="Larimer J."/>
            <person name="McCowan C."/>
            <person name="Murphy C."/>
            <person name="Pearson M."/>
            <person name="Poon T.W."/>
            <person name="Priest M."/>
            <person name="Roberts A."/>
            <person name="Saif S."/>
            <person name="Shea T."/>
            <person name="Sisk P."/>
            <person name="Sykes S."/>
            <person name="Wortman J."/>
            <person name="Nusbaum C."/>
            <person name="Birren B."/>
        </authorList>
    </citation>
    <scope>NUCLEOTIDE SEQUENCE [LARGE SCALE GENOMIC DNA]</scope>
    <source>
        <strain evidence="3">CM1001059</strain>
    </source>
</reference>
<evidence type="ECO:0000313" key="2">
    <source>
        <dbReference type="EnsemblMetazoa" id="AMEC011278-PA"/>
    </source>
</evidence>
<dbReference type="PROSITE" id="PS00895">
    <property type="entry name" value="3_HYDROXYISOBUT_DH"/>
    <property type="match status" value="1"/>
</dbReference>
<dbReference type="GO" id="GO:0050661">
    <property type="term" value="F:NADP binding"/>
    <property type="evidence" value="ECO:0007669"/>
    <property type="project" value="InterPro"/>
</dbReference>